<proteinExistence type="predicted"/>
<feature type="chain" id="PRO_5019073861" description="Peptidase A1 domain-containing protein" evidence="2">
    <location>
        <begin position="16"/>
        <end position="556"/>
    </location>
</feature>
<accession>A0A436ZU06</accession>
<gene>
    <name evidence="3" type="ORF">DFL_006659</name>
</gene>
<dbReference type="AlphaFoldDB" id="A0A436ZU06"/>
<dbReference type="InterPro" id="IPR021109">
    <property type="entry name" value="Peptidase_aspartic_dom_sf"/>
</dbReference>
<sequence>MLGVLLAFYATSVVASPSGSKLSTLHRRMEVQARPDMAKEHYTPGKIPVTYNATDHDGQKMAWIAHVGISGEKYGLILDNTISTTWLYSPADKYKCEVEAMKAGTKAGSYCYTLKAGDKPLDGMQPFMLNYTGPRGHGVSGTRSLVTTISCPEMNGGAKLPVAVGLVDNTYTMMGGGSPPKERMYHGVFGLSKKDIHVFELGEKKEHIYQTPFQASSGWDYFTTYFNHKADDDKMYIGLQFMDEAAKMGELTTIPSAGDDWSVTADASWKVKVWEQGLMIGDGAADTAMPEIRFNYPFPAVDMSQTANIHLDLGSGTTYVDMETAKAIYKAYDGSCNYFPTMMGKRVPFCTFPVEVTRNMTSGEEWVVPTKRGKVSLPFGKADVQIDPDTMIDLVDDMCFRRGGPKGHPGKGHYDGGMEGTQETSEGEGKMGGDPKMKADKRDMGGKHGRGRKSGATGDGMMPEVVSCYANAYGKIQPNVYDMKADQNKMYWKYGDVFFKNAFVKWTTGANPSIGVAEYAPMTGNMAPAPNGNKSGGKGKKRTMVRYKKHRSEYEM</sequence>
<keyword evidence="4" id="KW-1185">Reference proteome</keyword>
<feature type="region of interest" description="Disordered" evidence="1">
    <location>
        <begin position="529"/>
        <end position="556"/>
    </location>
</feature>
<comment type="caution">
    <text evidence="3">The sequence shown here is derived from an EMBL/GenBank/DDBJ whole genome shotgun (WGS) entry which is preliminary data.</text>
</comment>
<feature type="compositionally biased region" description="Basic residues" evidence="1">
    <location>
        <begin position="537"/>
        <end position="556"/>
    </location>
</feature>
<reference evidence="3 4" key="1">
    <citation type="submission" date="2019-01" db="EMBL/GenBank/DDBJ databases">
        <title>Intercellular communication is required for trap formation in the nematode-trapping fungus Duddingtonia flagrans.</title>
        <authorList>
            <person name="Youssar L."/>
            <person name="Wernet V."/>
            <person name="Hensel N."/>
            <person name="Hildebrandt H.-G."/>
            <person name="Fischer R."/>
        </authorList>
    </citation>
    <scope>NUCLEOTIDE SEQUENCE [LARGE SCALE GENOMIC DNA]</scope>
    <source>
        <strain evidence="3 4">CBS H-5679</strain>
    </source>
</reference>
<dbReference type="SUPFAM" id="SSF50630">
    <property type="entry name" value="Acid proteases"/>
    <property type="match status" value="1"/>
</dbReference>
<organism evidence="3 4">
    <name type="scientific">Arthrobotrys flagrans</name>
    <name type="common">Nematode-trapping fungus</name>
    <name type="synonym">Trichothecium flagrans</name>
    <dbReference type="NCBI Taxonomy" id="97331"/>
    <lineage>
        <taxon>Eukaryota</taxon>
        <taxon>Fungi</taxon>
        <taxon>Dikarya</taxon>
        <taxon>Ascomycota</taxon>
        <taxon>Pezizomycotina</taxon>
        <taxon>Orbiliomycetes</taxon>
        <taxon>Orbiliales</taxon>
        <taxon>Orbiliaceae</taxon>
        <taxon>Arthrobotrys</taxon>
    </lineage>
</organism>
<dbReference type="Proteomes" id="UP000283090">
    <property type="component" value="Unassembled WGS sequence"/>
</dbReference>
<evidence type="ECO:0000313" key="4">
    <source>
        <dbReference type="Proteomes" id="UP000283090"/>
    </source>
</evidence>
<evidence type="ECO:0000256" key="1">
    <source>
        <dbReference type="SAM" id="MobiDB-lite"/>
    </source>
</evidence>
<evidence type="ECO:0008006" key="5">
    <source>
        <dbReference type="Google" id="ProtNLM"/>
    </source>
</evidence>
<dbReference type="OrthoDB" id="5293849at2759"/>
<evidence type="ECO:0000313" key="3">
    <source>
        <dbReference type="EMBL" id="RVD82226.1"/>
    </source>
</evidence>
<dbReference type="GeneID" id="93588970"/>
<dbReference type="VEuPathDB" id="FungiDB:DFL_006659"/>
<name>A0A436ZU06_ARTFL</name>
<feature type="signal peptide" evidence="2">
    <location>
        <begin position="1"/>
        <end position="15"/>
    </location>
</feature>
<dbReference type="RefSeq" id="XP_067487770.1">
    <property type="nucleotide sequence ID" value="XM_067636121.1"/>
</dbReference>
<protein>
    <recommendedName>
        <fullName evidence="5">Peptidase A1 domain-containing protein</fullName>
    </recommendedName>
</protein>
<feature type="region of interest" description="Disordered" evidence="1">
    <location>
        <begin position="405"/>
        <end position="460"/>
    </location>
</feature>
<feature type="compositionally biased region" description="Basic and acidic residues" evidence="1">
    <location>
        <begin position="427"/>
        <end position="446"/>
    </location>
</feature>
<evidence type="ECO:0000256" key="2">
    <source>
        <dbReference type="SAM" id="SignalP"/>
    </source>
</evidence>
<keyword evidence="2" id="KW-0732">Signal</keyword>
<dbReference type="EMBL" id="SAEB01000009">
    <property type="protein sequence ID" value="RVD82226.1"/>
    <property type="molecule type" value="Genomic_DNA"/>
</dbReference>
<dbReference type="Gene3D" id="2.40.70.10">
    <property type="entry name" value="Acid Proteases"/>
    <property type="match status" value="1"/>
</dbReference>